<protein>
    <submittedName>
        <fullName evidence="1">Uncharacterized protein</fullName>
    </submittedName>
</protein>
<gene>
    <name evidence="1" type="ORF">GCM10010422_47710</name>
</gene>
<organism evidence="1 2">
    <name type="scientific">Streptomyces graminearus</name>
    <dbReference type="NCBI Taxonomy" id="284030"/>
    <lineage>
        <taxon>Bacteria</taxon>
        <taxon>Bacillati</taxon>
        <taxon>Actinomycetota</taxon>
        <taxon>Actinomycetes</taxon>
        <taxon>Kitasatosporales</taxon>
        <taxon>Streptomycetaceae</taxon>
        <taxon>Streptomyces</taxon>
    </lineage>
</organism>
<evidence type="ECO:0000313" key="2">
    <source>
        <dbReference type="Proteomes" id="UP001501721"/>
    </source>
</evidence>
<comment type="caution">
    <text evidence="1">The sequence shown here is derived from an EMBL/GenBank/DDBJ whole genome shotgun (WGS) entry which is preliminary data.</text>
</comment>
<evidence type="ECO:0000313" key="1">
    <source>
        <dbReference type="EMBL" id="GAA2494741.1"/>
    </source>
</evidence>
<keyword evidence="2" id="KW-1185">Reference proteome</keyword>
<dbReference type="Proteomes" id="UP001501721">
    <property type="component" value="Unassembled WGS sequence"/>
</dbReference>
<dbReference type="EMBL" id="BAAATL010000025">
    <property type="protein sequence ID" value="GAA2494741.1"/>
    <property type="molecule type" value="Genomic_DNA"/>
</dbReference>
<reference evidence="1 2" key="1">
    <citation type="journal article" date="2019" name="Int. J. Syst. Evol. Microbiol.">
        <title>The Global Catalogue of Microorganisms (GCM) 10K type strain sequencing project: providing services to taxonomists for standard genome sequencing and annotation.</title>
        <authorList>
            <consortium name="The Broad Institute Genomics Platform"/>
            <consortium name="The Broad Institute Genome Sequencing Center for Infectious Disease"/>
            <person name="Wu L."/>
            <person name="Ma J."/>
        </authorList>
    </citation>
    <scope>NUCLEOTIDE SEQUENCE [LARGE SCALE GENOMIC DNA]</scope>
    <source>
        <strain evidence="1 2">JCM 6923</strain>
    </source>
</reference>
<sequence length="124" mass="12621">MAPEGSDAGTGKALWDRLPAEARAVSGFRQGTGDGQGAVNPPAVTATCTQAGADEPGDRRTVVVRGGSATAGYPPPPPPPPPVSGVWAAQWWPQPVISLSAHVVAATPPQTMHRRPINTPTTSA</sequence>
<proteinExistence type="predicted"/>
<accession>A0ABN3M591</accession>
<name>A0ABN3M591_9ACTN</name>